<keyword evidence="3" id="KW-0804">Transcription</keyword>
<organism evidence="5 6">
    <name type="scientific">Microcoleus anatoxicus PTRS2</name>
    <dbReference type="NCBI Taxonomy" id="2705321"/>
    <lineage>
        <taxon>Bacteria</taxon>
        <taxon>Bacillati</taxon>
        <taxon>Cyanobacteriota</taxon>
        <taxon>Cyanophyceae</taxon>
        <taxon>Oscillatoriophycideae</taxon>
        <taxon>Oscillatoriales</taxon>
        <taxon>Microcoleaceae</taxon>
        <taxon>Microcoleus</taxon>
        <taxon>Microcoleus anatoxicus</taxon>
    </lineage>
</organism>
<dbReference type="Proteomes" id="UP001384579">
    <property type="component" value="Unassembled WGS sequence"/>
</dbReference>
<keyword evidence="6" id="KW-1185">Reference proteome</keyword>
<evidence type="ECO:0000313" key="5">
    <source>
        <dbReference type="EMBL" id="MEK0183900.1"/>
    </source>
</evidence>
<dbReference type="Gene3D" id="1.10.10.10">
    <property type="entry name" value="Winged helix-like DNA-binding domain superfamily/Winged helix DNA-binding domain"/>
    <property type="match status" value="1"/>
</dbReference>
<keyword evidence="2" id="KW-0238">DNA-binding</keyword>
<dbReference type="SMART" id="SM00421">
    <property type="entry name" value="HTH_LUXR"/>
    <property type="match status" value="1"/>
</dbReference>
<evidence type="ECO:0000256" key="3">
    <source>
        <dbReference type="ARBA" id="ARBA00023163"/>
    </source>
</evidence>
<dbReference type="Pfam" id="PF00196">
    <property type="entry name" value="GerE"/>
    <property type="match status" value="1"/>
</dbReference>
<dbReference type="InterPro" id="IPR036388">
    <property type="entry name" value="WH-like_DNA-bd_sf"/>
</dbReference>
<name>A0ABU8YHP5_9CYAN</name>
<reference evidence="5 6" key="1">
    <citation type="journal article" date="2020" name="Harmful Algae">
        <title>Molecular and morphological characterization of a novel dihydroanatoxin-a producing Microcoleus species (cyanobacteria) from the Russian River, California, USA.</title>
        <authorList>
            <person name="Conklin K.Y."/>
            <person name="Stancheva R."/>
            <person name="Otten T.G."/>
            <person name="Fadness R."/>
            <person name="Boyer G.L."/>
            <person name="Read B."/>
            <person name="Zhang X."/>
            <person name="Sheath R.G."/>
        </authorList>
    </citation>
    <scope>NUCLEOTIDE SEQUENCE [LARGE SCALE GENOMIC DNA]</scope>
    <source>
        <strain evidence="5 6">PTRS2</strain>
    </source>
</reference>
<protein>
    <submittedName>
        <fullName evidence="5">LuxR C-terminal-related transcriptional regulator</fullName>
    </submittedName>
</protein>
<proteinExistence type="predicted"/>
<feature type="domain" description="HTH luxR-type" evidence="4">
    <location>
        <begin position="179"/>
        <end position="244"/>
    </location>
</feature>
<accession>A0ABU8YHP5</accession>
<evidence type="ECO:0000256" key="1">
    <source>
        <dbReference type="ARBA" id="ARBA00023015"/>
    </source>
</evidence>
<dbReference type="SUPFAM" id="SSF46894">
    <property type="entry name" value="C-terminal effector domain of the bipartite response regulators"/>
    <property type="match status" value="1"/>
</dbReference>
<dbReference type="PRINTS" id="PR00038">
    <property type="entry name" value="HTHLUXR"/>
</dbReference>
<gene>
    <name evidence="5" type="ORF">WMG39_03450</name>
</gene>
<dbReference type="InterPro" id="IPR029016">
    <property type="entry name" value="GAF-like_dom_sf"/>
</dbReference>
<dbReference type="PANTHER" id="PTHR44688:SF16">
    <property type="entry name" value="DNA-BINDING TRANSCRIPTIONAL ACTIVATOR DEVR_DOSR"/>
    <property type="match status" value="1"/>
</dbReference>
<evidence type="ECO:0000259" key="4">
    <source>
        <dbReference type="PROSITE" id="PS50043"/>
    </source>
</evidence>
<dbReference type="SUPFAM" id="SSF55781">
    <property type="entry name" value="GAF domain-like"/>
    <property type="match status" value="1"/>
</dbReference>
<dbReference type="RefSeq" id="WP_340522521.1">
    <property type="nucleotide sequence ID" value="NZ_JBBLXS010000025.1"/>
</dbReference>
<evidence type="ECO:0000313" key="6">
    <source>
        <dbReference type="Proteomes" id="UP001384579"/>
    </source>
</evidence>
<dbReference type="InterPro" id="IPR016032">
    <property type="entry name" value="Sig_transdc_resp-reg_C-effctor"/>
</dbReference>
<keyword evidence="1" id="KW-0805">Transcription regulation</keyword>
<dbReference type="Gene3D" id="3.30.450.40">
    <property type="match status" value="1"/>
</dbReference>
<comment type="caution">
    <text evidence="5">The sequence shown here is derived from an EMBL/GenBank/DDBJ whole genome shotgun (WGS) entry which is preliminary data.</text>
</comment>
<dbReference type="CDD" id="cd06170">
    <property type="entry name" value="LuxR_C_like"/>
    <property type="match status" value="1"/>
</dbReference>
<evidence type="ECO:0000256" key="2">
    <source>
        <dbReference type="ARBA" id="ARBA00023125"/>
    </source>
</evidence>
<dbReference type="EMBL" id="JBBLXS010000025">
    <property type="protein sequence ID" value="MEK0183900.1"/>
    <property type="molecule type" value="Genomic_DNA"/>
</dbReference>
<dbReference type="PROSITE" id="PS00622">
    <property type="entry name" value="HTH_LUXR_1"/>
    <property type="match status" value="1"/>
</dbReference>
<dbReference type="PANTHER" id="PTHR44688">
    <property type="entry name" value="DNA-BINDING TRANSCRIPTIONAL ACTIVATOR DEVR_DOSR"/>
    <property type="match status" value="1"/>
</dbReference>
<dbReference type="InterPro" id="IPR000792">
    <property type="entry name" value="Tscrpt_reg_LuxR_C"/>
</dbReference>
<dbReference type="PROSITE" id="PS50043">
    <property type="entry name" value="HTH_LUXR_2"/>
    <property type="match status" value="1"/>
</dbReference>
<sequence length="263" mass="29400">MDNSNVSSPRSGTLFDSMTISLQLLFKEIHQVKDENDLRSQIVPAIGEYFATKRCGIFFFDQLLADRHLQKLLKVALSVEHNPVARYLVERHTPVHEGLVTSPKAWAIICPRPDHWHVMAGPIVDRAQLVGAVGCTREQSMPAFDTQNLADLSAICLHLSVWAATVREAKLCRRESQPQPLKSDRLTSRELQIAELVALGRTNAEIGREIWITENSVKQALKRIFRKLEVSSRAAMVAQLAATNLCALGGVLGRHSWHSPNQE</sequence>